<comment type="caution">
    <text evidence="5">The sequence shown here is derived from an EMBL/GenBank/DDBJ whole genome shotgun (WGS) entry which is preliminary data.</text>
</comment>
<evidence type="ECO:0000259" key="4">
    <source>
        <dbReference type="PROSITE" id="PS50893"/>
    </source>
</evidence>
<dbReference type="PROSITE" id="PS00211">
    <property type="entry name" value="ABC_TRANSPORTER_1"/>
    <property type="match status" value="1"/>
</dbReference>
<evidence type="ECO:0000313" key="5">
    <source>
        <dbReference type="EMBL" id="GAA1845020.1"/>
    </source>
</evidence>
<dbReference type="InterPro" id="IPR050166">
    <property type="entry name" value="ABC_transporter_ATP-bind"/>
</dbReference>
<dbReference type="EMBL" id="BAAAQK010000005">
    <property type="protein sequence ID" value="GAA1845020.1"/>
    <property type="molecule type" value="Genomic_DNA"/>
</dbReference>
<reference evidence="5 6" key="1">
    <citation type="journal article" date="2019" name="Int. J. Syst. Evol. Microbiol.">
        <title>The Global Catalogue of Microorganisms (GCM) 10K type strain sequencing project: providing services to taxonomists for standard genome sequencing and annotation.</title>
        <authorList>
            <consortium name="The Broad Institute Genomics Platform"/>
            <consortium name="The Broad Institute Genome Sequencing Center for Infectious Disease"/>
            <person name="Wu L."/>
            <person name="Ma J."/>
        </authorList>
    </citation>
    <scope>NUCLEOTIDE SEQUENCE [LARGE SCALE GENOMIC DNA]</scope>
    <source>
        <strain evidence="5 6">JCM 16009</strain>
    </source>
</reference>
<protein>
    <submittedName>
        <fullName evidence="5">ABC transporter ATP-binding protein</fullName>
    </submittedName>
</protein>
<dbReference type="PROSITE" id="PS50893">
    <property type="entry name" value="ABC_TRANSPORTER_2"/>
    <property type="match status" value="1"/>
</dbReference>
<dbReference type="RefSeq" id="WP_344415832.1">
    <property type="nucleotide sequence ID" value="NZ_BAAAQK010000005.1"/>
</dbReference>
<dbReference type="Pfam" id="PF00005">
    <property type="entry name" value="ABC_tran"/>
    <property type="match status" value="1"/>
</dbReference>
<evidence type="ECO:0000256" key="1">
    <source>
        <dbReference type="ARBA" id="ARBA00022448"/>
    </source>
</evidence>
<dbReference type="CDD" id="cd03293">
    <property type="entry name" value="ABC_NrtD_SsuB_transporters"/>
    <property type="match status" value="1"/>
</dbReference>
<dbReference type="InterPro" id="IPR027417">
    <property type="entry name" value="P-loop_NTPase"/>
</dbReference>
<dbReference type="SMART" id="SM00382">
    <property type="entry name" value="AAA"/>
    <property type="match status" value="1"/>
</dbReference>
<keyword evidence="2" id="KW-0547">Nucleotide-binding</keyword>
<dbReference type="InterPro" id="IPR003593">
    <property type="entry name" value="AAA+_ATPase"/>
</dbReference>
<name>A0ABN2N2C2_9PSEU</name>
<evidence type="ECO:0000256" key="3">
    <source>
        <dbReference type="ARBA" id="ARBA00022840"/>
    </source>
</evidence>
<dbReference type="GO" id="GO:0005524">
    <property type="term" value="F:ATP binding"/>
    <property type="evidence" value="ECO:0007669"/>
    <property type="project" value="UniProtKB-KW"/>
</dbReference>
<dbReference type="PANTHER" id="PTHR42788">
    <property type="entry name" value="TAURINE IMPORT ATP-BINDING PROTEIN-RELATED"/>
    <property type="match status" value="1"/>
</dbReference>
<dbReference type="InterPro" id="IPR017871">
    <property type="entry name" value="ABC_transporter-like_CS"/>
</dbReference>
<gene>
    <name evidence="5" type="ORF">GCM10009836_25660</name>
</gene>
<evidence type="ECO:0000313" key="6">
    <source>
        <dbReference type="Proteomes" id="UP001500449"/>
    </source>
</evidence>
<evidence type="ECO:0000256" key="2">
    <source>
        <dbReference type="ARBA" id="ARBA00022741"/>
    </source>
</evidence>
<dbReference type="PANTHER" id="PTHR42788:SF13">
    <property type="entry name" value="ALIPHATIC SULFONATES IMPORT ATP-BINDING PROTEIN SSUB"/>
    <property type="match status" value="1"/>
</dbReference>
<feature type="domain" description="ABC transporter" evidence="4">
    <location>
        <begin position="1"/>
        <end position="209"/>
    </location>
</feature>
<dbReference type="Proteomes" id="UP001500449">
    <property type="component" value="Unassembled WGS sequence"/>
</dbReference>
<keyword evidence="6" id="KW-1185">Reference proteome</keyword>
<keyword evidence="3 5" id="KW-0067">ATP-binding</keyword>
<dbReference type="Gene3D" id="3.40.50.300">
    <property type="entry name" value="P-loop containing nucleotide triphosphate hydrolases"/>
    <property type="match status" value="1"/>
</dbReference>
<accession>A0ABN2N2C2</accession>
<dbReference type="SUPFAM" id="SSF52540">
    <property type="entry name" value="P-loop containing nucleoside triphosphate hydrolases"/>
    <property type="match status" value="1"/>
</dbReference>
<proteinExistence type="predicted"/>
<keyword evidence="1" id="KW-0813">Transport</keyword>
<organism evidence="5 6">
    <name type="scientific">Pseudonocardia ailaonensis</name>
    <dbReference type="NCBI Taxonomy" id="367279"/>
    <lineage>
        <taxon>Bacteria</taxon>
        <taxon>Bacillati</taxon>
        <taxon>Actinomycetota</taxon>
        <taxon>Actinomycetes</taxon>
        <taxon>Pseudonocardiales</taxon>
        <taxon>Pseudonocardiaceae</taxon>
        <taxon>Pseudonocardia</taxon>
    </lineage>
</organism>
<sequence length="250" mass="27782">MDVELRHGEFVSVVGPSGCGKSTLLRVVAGLLPPTEGVVDIADVEPGTGWYGFVPQASSAFPWKTVRENVSMGLDFAGRLSKAERRKTVDQWLATTGLTAFADVLPSALSGGMRQRMAIARALAIDPAILLMDEPFAALDAQMRVLLQDELLSIWEQHRRTVLFITHSIEEALILSDRVLLCSARPGRITREFTVPFPRPRRHELRATGEFAAMHEEIWTSLKAEVDAQVSENQKLTLSRSPRRLGRRQK</sequence>
<dbReference type="InterPro" id="IPR003439">
    <property type="entry name" value="ABC_transporter-like_ATP-bd"/>
</dbReference>